<evidence type="ECO:0000313" key="1">
    <source>
        <dbReference type="EMBL" id="GEA50729.1"/>
    </source>
</evidence>
<proteinExistence type="predicted"/>
<keyword evidence="2" id="KW-1185">Reference proteome</keyword>
<organism evidence="1 2">
    <name type="scientific">Vibrio inusitatus NBRC 102082</name>
    <dbReference type="NCBI Taxonomy" id="1219070"/>
    <lineage>
        <taxon>Bacteria</taxon>
        <taxon>Pseudomonadati</taxon>
        <taxon>Pseudomonadota</taxon>
        <taxon>Gammaproteobacteria</taxon>
        <taxon>Vibrionales</taxon>
        <taxon>Vibrionaceae</taxon>
        <taxon>Vibrio</taxon>
    </lineage>
</organism>
<evidence type="ECO:0000313" key="2">
    <source>
        <dbReference type="Proteomes" id="UP000318717"/>
    </source>
</evidence>
<dbReference type="Proteomes" id="UP000318717">
    <property type="component" value="Unassembled WGS sequence"/>
</dbReference>
<dbReference type="AlphaFoldDB" id="A0A4Y3HUA6"/>
<name>A0A4Y3HUA6_9VIBR</name>
<comment type="caution">
    <text evidence="1">The sequence shown here is derived from an EMBL/GenBank/DDBJ whole genome shotgun (WGS) entry which is preliminary data.</text>
</comment>
<dbReference type="RefSeq" id="WP_244312264.1">
    <property type="nucleotide sequence ID" value="NZ_BJLF01000006.1"/>
</dbReference>
<gene>
    <name evidence="1" type="ORF">VIN01S_15330</name>
</gene>
<protein>
    <submittedName>
        <fullName evidence="1">Uncharacterized protein</fullName>
    </submittedName>
</protein>
<dbReference type="EMBL" id="BJLF01000006">
    <property type="protein sequence ID" value="GEA50729.1"/>
    <property type="molecule type" value="Genomic_DNA"/>
</dbReference>
<reference evidence="1 2" key="1">
    <citation type="submission" date="2019-06" db="EMBL/GenBank/DDBJ databases">
        <title>Whole genome shotgun sequence of Vibrio inusitatus NBRC 102082.</title>
        <authorList>
            <person name="Hosoyama A."/>
            <person name="Uohara A."/>
            <person name="Ohji S."/>
            <person name="Ichikawa N."/>
        </authorList>
    </citation>
    <scope>NUCLEOTIDE SEQUENCE [LARGE SCALE GENOMIC DNA]</scope>
    <source>
        <strain evidence="1 2">NBRC 102082</strain>
    </source>
</reference>
<accession>A0A4Y3HUA6</accession>
<sequence>MSITKNQSLKLLPYRKTYTYCQGLFDRDGVVYKFLSTKGSRHDPAKVTVKCALNNIPFNLPEGEVVQLRAMLNQ</sequence>